<feature type="region of interest" description="Disordered" evidence="1">
    <location>
        <begin position="432"/>
        <end position="456"/>
    </location>
</feature>
<organism evidence="2 3">
    <name type="scientific">Aspergillus taichungensis</name>
    <dbReference type="NCBI Taxonomy" id="482145"/>
    <lineage>
        <taxon>Eukaryota</taxon>
        <taxon>Fungi</taxon>
        <taxon>Dikarya</taxon>
        <taxon>Ascomycota</taxon>
        <taxon>Pezizomycotina</taxon>
        <taxon>Eurotiomycetes</taxon>
        <taxon>Eurotiomycetidae</taxon>
        <taxon>Eurotiales</taxon>
        <taxon>Aspergillaceae</taxon>
        <taxon>Aspergillus</taxon>
        <taxon>Aspergillus subgen. Circumdati</taxon>
    </lineage>
</organism>
<protein>
    <recommendedName>
        <fullName evidence="4">Orotidine 5'-phosphate decarboxylase domain-containing protein</fullName>
    </recommendedName>
</protein>
<dbReference type="GO" id="GO:0004588">
    <property type="term" value="F:orotate phosphoribosyltransferase activity"/>
    <property type="evidence" value="ECO:0007669"/>
    <property type="project" value="TreeGrafter"/>
</dbReference>
<feature type="region of interest" description="Disordered" evidence="1">
    <location>
        <begin position="184"/>
        <end position="219"/>
    </location>
</feature>
<keyword evidence="3" id="KW-1185">Reference proteome</keyword>
<evidence type="ECO:0008006" key="4">
    <source>
        <dbReference type="Google" id="ProtNLM"/>
    </source>
</evidence>
<dbReference type="Gene3D" id="3.20.20.70">
    <property type="entry name" value="Aldolase class I"/>
    <property type="match status" value="1"/>
</dbReference>
<accession>A0A2J5HP74</accession>
<sequence>MDSPTLESSVFPENRLVAYLHHLTEVKQGLPYGLPVSVSPSHTITTTDDLVHLTSLIGPHIAVLQLNADIIDDWSDETVRQLTALSKRHSFLIWESGRVLNSTVDVVGRQKADTREVRNELIDMIRKRYTKGVVKAASWASLATAWASGVAVDNQEADILIPTLKAAAREAVADSVQTIRTEITANGTANGRPSSVHESIPKRDGDGSQQSYLTSDYAAGDNGLSLPPRKASTISLTQTISQHTEDSTESLLDIDTTEQVEISENEQAISSTPHSNLPPPPLLARGLVLLLPAASDTSFTSEYRQSCLAAARANSDFVIGFLCSQPWHLVSRTDDLFDAIPAAPEAKQPLSPCSTNGDAEETLPSFALFSFVSHRMNSLNGKQIDDYYQDDDDNSNNNNNNQHTSVTMDLPSEPASPLAIKLHSILAQALKFRDAPQRDSNTAQTRPAPGNRPRIMHIPVVSLP</sequence>
<dbReference type="EMBL" id="KZ559567">
    <property type="protein sequence ID" value="PLN79008.1"/>
    <property type="molecule type" value="Genomic_DNA"/>
</dbReference>
<dbReference type="AlphaFoldDB" id="A0A2J5HP74"/>
<dbReference type="InterPro" id="IPR013785">
    <property type="entry name" value="Aldolase_TIM"/>
</dbReference>
<evidence type="ECO:0000256" key="1">
    <source>
        <dbReference type="SAM" id="MobiDB-lite"/>
    </source>
</evidence>
<dbReference type="PANTHER" id="PTHR19278:SF33">
    <property type="entry name" value="OROTATE PHOSPHORIBOSYLTRANSFERASE"/>
    <property type="match status" value="1"/>
</dbReference>
<feature type="compositionally biased region" description="Polar residues" evidence="1">
    <location>
        <begin position="184"/>
        <end position="197"/>
    </location>
</feature>
<dbReference type="GO" id="GO:0019856">
    <property type="term" value="P:pyrimidine nucleobase biosynthetic process"/>
    <property type="evidence" value="ECO:0007669"/>
    <property type="project" value="TreeGrafter"/>
</dbReference>
<reference evidence="3" key="1">
    <citation type="submission" date="2017-12" db="EMBL/GenBank/DDBJ databases">
        <authorList>
            <consortium name="DOE Joint Genome Institute"/>
            <person name="Mondo S.J."/>
            <person name="Kjaerbolling I."/>
            <person name="Vesth T.C."/>
            <person name="Frisvad J.C."/>
            <person name="Nybo J.L."/>
            <person name="Theobald S."/>
            <person name="Kuo A."/>
            <person name="Bowyer P."/>
            <person name="Matsuda Y."/>
            <person name="Lyhne E.K."/>
            <person name="Kogle M.E."/>
            <person name="Clum A."/>
            <person name="Lipzen A."/>
            <person name="Salamov A."/>
            <person name="Ngan C.Y."/>
            <person name="Daum C."/>
            <person name="Chiniquy J."/>
            <person name="Barry K."/>
            <person name="LaButti K."/>
            <person name="Haridas S."/>
            <person name="Simmons B.A."/>
            <person name="Magnuson J.K."/>
            <person name="Mortensen U.H."/>
            <person name="Larsen T.O."/>
            <person name="Grigoriev I.V."/>
            <person name="Baker S.E."/>
            <person name="Andersen M.R."/>
            <person name="Nordberg H.P."/>
            <person name="Cantor M.N."/>
            <person name="Hua S.X."/>
        </authorList>
    </citation>
    <scope>NUCLEOTIDE SEQUENCE [LARGE SCALE GENOMIC DNA]</scope>
    <source>
        <strain evidence="3">IBT 19404</strain>
    </source>
</reference>
<dbReference type="Proteomes" id="UP000235023">
    <property type="component" value="Unassembled WGS sequence"/>
</dbReference>
<name>A0A2J5HP74_9EURO</name>
<dbReference type="OrthoDB" id="10263753at2759"/>
<feature type="region of interest" description="Disordered" evidence="1">
    <location>
        <begin position="383"/>
        <end position="413"/>
    </location>
</feature>
<dbReference type="PANTHER" id="PTHR19278">
    <property type="entry name" value="OROTATE PHOSPHORIBOSYLTRANSFERASE"/>
    <property type="match status" value="1"/>
</dbReference>
<evidence type="ECO:0000313" key="2">
    <source>
        <dbReference type="EMBL" id="PLN79008.1"/>
    </source>
</evidence>
<gene>
    <name evidence="2" type="ORF">BDW42DRAFT_135850</name>
</gene>
<dbReference type="GO" id="GO:0006222">
    <property type="term" value="P:UMP biosynthetic process"/>
    <property type="evidence" value="ECO:0007669"/>
    <property type="project" value="TreeGrafter"/>
</dbReference>
<proteinExistence type="predicted"/>
<dbReference type="GO" id="GO:0004590">
    <property type="term" value="F:orotidine-5'-phosphate decarboxylase activity"/>
    <property type="evidence" value="ECO:0007669"/>
    <property type="project" value="TreeGrafter"/>
</dbReference>
<evidence type="ECO:0000313" key="3">
    <source>
        <dbReference type="Proteomes" id="UP000235023"/>
    </source>
</evidence>